<dbReference type="AlphaFoldDB" id="A0A9Y1FMB7"/>
<feature type="compositionally biased region" description="Acidic residues" evidence="1">
    <location>
        <begin position="189"/>
        <end position="201"/>
    </location>
</feature>
<accession>A0A9Y1FMB7</accession>
<sequence>MYSQKKKQRIARIIEVPIPVAIWDMIEDLMTEYGNPITAILASIKAHHSEKFGSLEELKASPALFFKPTEPSISRRINITDGQFAKITETSKKFEEKTKKELEKVDELLEKINALSSLQDLKEEISSVKSMLKNIQYVSTSPTARRRARADLSSLDISVADKGDIPLTPPERPSLDSVLDSVLMFDDDFFEEDNEENDEEKEEKQNTDDK</sequence>
<organism evidence="2">
    <name type="scientific">Candidatus Heimdallarchaeum endolithica</name>
    <dbReference type="NCBI Taxonomy" id="2876572"/>
    <lineage>
        <taxon>Archaea</taxon>
        <taxon>Promethearchaeati</taxon>
        <taxon>Candidatus Heimdallarchaeota</taxon>
        <taxon>Candidatus Heimdallarchaeia (ex Rinke et al. 2021) (nom. nud.)</taxon>
        <taxon>Candidatus Heimdallarchaeales</taxon>
        <taxon>Candidatus Heimdallarchaeaceae</taxon>
        <taxon>Candidatus Heimdallarchaeum</taxon>
    </lineage>
</organism>
<protein>
    <submittedName>
        <fullName evidence="2">Uncharacterized protein</fullName>
    </submittedName>
</protein>
<reference evidence="2" key="1">
    <citation type="journal article" date="2022" name="Nat. Microbiol.">
        <title>Unique mobile elements and scalable gene flow at the prokaryote-eukaryote boundary revealed by circularized Asgard archaea genomes.</title>
        <authorList>
            <person name="Wu F."/>
            <person name="Speth D.R."/>
            <person name="Philosof A."/>
            <person name="Cremiere A."/>
            <person name="Narayanan A."/>
            <person name="Barco R.A."/>
            <person name="Connon S.A."/>
            <person name="Amend J.P."/>
            <person name="Antoshechkin I.A."/>
            <person name="Orphan V.J."/>
        </authorList>
    </citation>
    <scope>NUCLEOTIDE SEQUENCE</scope>
    <source>
        <strain evidence="2">PR6</strain>
    </source>
</reference>
<name>A0A9Y1FMB7_9ARCH</name>
<gene>
    <name evidence="2" type="ORF">K9W46_07420</name>
</gene>
<proteinExistence type="predicted"/>
<evidence type="ECO:0000256" key="1">
    <source>
        <dbReference type="SAM" id="MobiDB-lite"/>
    </source>
</evidence>
<evidence type="ECO:0000313" key="2">
    <source>
        <dbReference type="EMBL" id="UJG42235.1"/>
    </source>
</evidence>
<dbReference type="EMBL" id="CP084167">
    <property type="protein sequence ID" value="UJG42235.1"/>
    <property type="molecule type" value="Genomic_DNA"/>
</dbReference>
<feature type="region of interest" description="Disordered" evidence="1">
    <location>
        <begin position="189"/>
        <end position="210"/>
    </location>
</feature>
<dbReference type="Proteomes" id="UP001200513">
    <property type="component" value="Chromosome"/>
</dbReference>